<proteinExistence type="inferred from homology"/>
<comment type="similarity">
    <text evidence="1">Belongs to the nitroreductase family.</text>
</comment>
<evidence type="ECO:0000256" key="2">
    <source>
        <dbReference type="ARBA" id="ARBA00023002"/>
    </source>
</evidence>
<feature type="domain" description="Nitroreductase" evidence="3">
    <location>
        <begin position="16"/>
        <end position="161"/>
    </location>
</feature>
<evidence type="ECO:0000313" key="4">
    <source>
        <dbReference type="EMBL" id="ADG99081.1"/>
    </source>
</evidence>
<dbReference type="PANTHER" id="PTHR43673:SF10">
    <property type="entry name" value="NADH DEHYDROGENASE_NAD(P)H NITROREDUCTASE XCC3605-RELATED"/>
    <property type="match status" value="1"/>
</dbReference>
<dbReference type="OrthoDB" id="9802510at2"/>
<dbReference type="AlphaFoldDB" id="D6ZCB2"/>
<dbReference type="InterPro" id="IPR029479">
    <property type="entry name" value="Nitroreductase"/>
</dbReference>
<name>D6ZCB2_SEGRD</name>
<dbReference type="EMBL" id="CP001958">
    <property type="protein sequence ID" value="ADG99081.1"/>
    <property type="molecule type" value="Genomic_DNA"/>
</dbReference>
<dbReference type="Proteomes" id="UP000002247">
    <property type="component" value="Chromosome"/>
</dbReference>
<dbReference type="Pfam" id="PF00881">
    <property type="entry name" value="Nitroreductase"/>
    <property type="match status" value="1"/>
</dbReference>
<dbReference type="eggNOG" id="COG0778">
    <property type="taxonomic scope" value="Bacteria"/>
</dbReference>
<keyword evidence="2" id="KW-0560">Oxidoreductase</keyword>
<evidence type="ECO:0000313" key="5">
    <source>
        <dbReference type="Proteomes" id="UP000002247"/>
    </source>
</evidence>
<dbReference type="GO" id="GO:0016491">
    <property type="term" value="F:oxidoreductase activity"/>
    <property type="evidence" value="ECO:0007669"/>
    <property type="project" value="UniProtKB-KW"/>
</dbReference>
<evidence type="ECO:0000256" key="1">
    <source>
        <dbReference type="ARBA" id="ARBA00007118"/>
    </source>
</evidence>
<reference evidence="4 5" key="1">
    <citation type="journal article" date="2010" name="Stand. Genomic Sci.">
        <title>Complete genome sequence of Segniliparus rotundus type strain (CDC 1076).</title>
        <authorList>
            <person name="Sikorski J."/>
            <person name="Lapidus A."/>
            <person name="Copeland A."/>
            <person name="Misra M."/>
            <person name="Glavina Del Rio T."/>
            <person name="Nolan M."/>
            <person name="Lucas S."/>
            <person name="Chen F."/>
            <person name="Tice H."/>
            <person name="Cheng J.F."/>
            <person name="Jando M."/>
            <person name="Schneider S."/>
            <person name="Bruce D."/>
            <person name="Goodwin L."/>
            <person name="Pitluck S."/>
            <person name="Liolios K."/>
            <person name="Mikhailova N."/>
            <person name="Pati A."/>
            <person name="Ivanova N."/>
            <person name="Mavromatis K."/>
            <person name="Chen A."/>
            <person name="Palaniappan K."/>
            <person name="Chertkov O."/>
            <person name="Land M."/>
            <person name="Hauser L."/>
            <person name="Chang Y.J."/>
            <person name="Jeffries C.D."/>
            <person name="Brettin T."/>
            <person name="Detter J.C."/>
            <person name="Han C."/>
            <person name="Rohde M."/>
            <person name="Goker M."/>
            <person name="Bristow J."/>
            <person name="Eisen J.A."/>
            <person name="Markowitz V."/>
            <person name="Hugenholtz P."/>
            <person name="Kyrpides N.C."/>
            <person name="Klenk H.P."/>
        </authorList>
    </citation>
    <scope>NUCLEOTIDE SEQUENCE [LARGE SCALE GENOMIC DNA]</scope>
    <source>
        <strain evidence="5">ATCC BAA-972 / CDC 1076 / CIP 108378 / DSM 44985 / JCM 13578</strain>
    </source>
</reference>
<evidence type="ECO:0000259" key="3">
    <source>
        <dbReference type="Pfam" id="PF00881"/>
    </source>
</evidence>
<dbReference type="SUPFAM" id="SSF55469">
    <property type="entry name" value="FMN-dependent nitroreductase-like"/>
    <property type="match status" value="1"/>
</dbReference>
<dbReference type="KEGG" id="srt:Srot_2647"/>
<dbReference type="STRING" id="640132.Srot_2647"/>
<dbReference type="RefSeq" id="WP_013139530.1">
    <property type="nucleotide sequence ID" value="NC_014168.1"/>
</dbReference>
<protein>
    <submittedName>
        <fullName evidence="4">Nitroreductase</fullName>
    </submittedName>
</protein>
<dbReference type="HOGENOM" id="CLU_070764_6_1_11"/>
<organism evidence="4 5">
    <name type="scientific">Segniliparus rotundus (strain ATCC BAA-972 / CDC 1076 / CIP 108378 / DSM 44985 / JCM 13578)</name>
    <dbReference type="NCBI Taxonomy" id="640132"/>
    <lineage>
        <taxon>Bacteria</taxon>
        <taxon>Bacillati</taxon>
        <taxon>Actinomycetota</taxon>
        <taxon>Actinomycetes</taxon>
        <taxon>Mycobacteriales</taxon>
        <taxon>Segniliparaceae</taxon>
        <taxon>Segniliparus</taxon>
    </lineage>
</organism>
<sequence length="200" mass="20757">MAEDSPPAAPPLHPIIAARRSARLLDPAGHVSREQVNVLLEAARWAPTWGRRQPVRFLVGLRDAEGADETFGKLQAILSRGNQSWAPAAGALVLLASAATGAPDEVAYAPVDLGLALGQLVLQAVADGLVAHPMAGFDKEAARTAFGIPVEFEPLVVVAVGVAATESAGADPGLVAKENAPRERRPLSEVAFAGQWGCPL</sequence>
<accession>D6ZCB2</accession>
<dbReference type="PANTHER" id="PTHR43673">
    <property type="entry name" value="NAD(P)H NITROREDUCTASE YDGI-RELATED"/>
    <property type="match status" value="1"/>
</dbReference>
<keyword evidence="5" id="KW-1185">Reference proteome</keyword>
<gene>
    <name evidence="4" type="ordered locus">Srot_2647</name>
</gene>
<dbReference type="InterPro" id="IPR000415">
    <property type="entry name" value="Nitroreductase-like"/>
</dbReference>
<dbReference type="Gene3D" id="3.40.109.10">
    <property type="entry name" value="NADH Oxidase"/>
    <property type="match status" value="1"/>
</dbReference>